<feature type="transmembrane region" description="Helical" evidence="9">
    <location>
        <begin position="161"/>
        <end position="184"/>
    </location>
</feature>
<feature type="transmembrane region" description="Helical" evidence="9">
    <location>
        <begin position="60"/>
        <end position="85"/>
    </location>
</feature>
<feature type="transmembrane region" description="Helical" evidence="9">
    <location>
        <begin position="92"/>
        <end position="110"/>
    </location>
</feature>
<dbReference type="Pfam" id="PF02378">
    <property type="entry name" value="PTS_EIIC"/>
    <property type="match status" value="1"/>
</dbReference>
<keyword evidence="2" id="KW-0813">Transport</keyword>
<dbReference type="EMBL" id="CP009245">
    <property type="protein sequence ID" value="APT84903.1"/>
    <property type="molecule type" value="Genomic_DNA"/>
</dbReference>
<keyword evidence="3" id="KW-1003">Cell membrane</keyword>
<dbReference type="OrthoDB" id="9797715at2"/>
<organism evidence="11 12">
    <name type="scientific">Corynebacterium aquilae DSM 44791</name>
    <dbReference type="NCBI Taxonomy" id="1431546"/>
    <lineage>
        <taxon>Bacteria</taxon>
        <taxon>Bacillati</taxon>
        <taxon>Actinomycetota</taxon>
        <taxon>Actinomycetes</taxon>
        <taxon>Mycobacteriales</taxon>
        <taxon>Corynebacteriaceae</taxon>
        <taxon>Corynebacterium</taxon>
    </lineage>
</organism>
<dbReference type="InterPro" id="IPR050429">
    <property type="entry name" value="PTS_Glucose_EIICBA"/>
</dbReference>
<keyword evidence="8 9" id="KW-0472">Membrane</keyword>
<evidence type="ECO:0000256" key="9">
    <source>
        <dbReference type="SAM" id="Phobius"/>
    </source>
</evidence>
<feature type="transmembrane region" description="Helical" evidence="9">
    <location>
        <begin position="122"/>
        <end position="141"/>
    </location>
</feature>
<evidence type="ECO:0000313" key="12">
    <source>
        <dbReference type="Proteomes" id="UP000185478"/>
    </source>
</evidence>
<evidence type="ECO:0000256" key="6">
    <source>
        <dbReference type="ARBA" id="ARBA00022692"/>
    </source>
</evidence>
<dbReference type="PANTHER" id="PTHR30009">
    <property type="entry name" value="CYTOCHROME C-TYPE SYNTHESIS PROTEIN AND PTS TRANSMEMBRANE COMPONENT"/>
    <property type="match status" value="1"/>
</dbReference>
<sequence>MSAQDTSRNRVLIYSQRLGRSLMLPIASLPVAGLLLRLGQDDMLGRWADSNTFMAWVSTIFSSAGGALFENLPLLFAVGVAIGWAKKADGSTALAGVVGYVVLSNIFKGMSPFVLGEDSEKTINYGVLAGLVAGLIAAMLWQRYHRTRLPDWLGFFNGRRFVPIITGFTMVLVSIPMLVIYPAFNSALNALSEWMVRYSEAGGFLFGVINRLLIPVGLHHLLNFTPWFMLGEFTGENGETVTGDISRFLAQDPTAGTFMTGFFPIMMFGLPAAALAITRAARPEMRKYVGGGMVSLALTAFLTGITEPIEFAFMFVAWPLYVVHAILTGTSLAVCNALGIHDGFLFSAGALDYLLNFGIATKPLLLLVVGAAYFVIYYFVFYFMITKLDLKTPGRNPEEDQKMMEELTKA</sequence>
<evidence type="ECO:0000259" key="10">
    <source>
        <dbReference type="PROSITE" id="PS51103"/>
    </source>
</evidence>
<keyword evidence="12" id="KW-1185">Reference proteome</keyword>
<evidence type="ECO:0000256" key="5">
    <source>
        <dbReference type="ARBA" id="ARBA00022683"/>
    </source>
</evidence>
<evidence type="ECO:0000256" key="3">
    <source>
        <dbReference type="ARBA" id="ARBA00022475"/>
    </source>
</evidence>
<accession>A0A1L7CGM2</accession>
<feature type="transmembrane region" description="Helical" evidence="9">
    <location>
        <begin position="311"/>
        <end position="335"/>
    </location>
</feature>
<feature type="transmembrane region" description="Helical" evidence="9">
    <location>
        <begin position="365"/>
        <end position="385"/>
    </location>
</feature>
<feature type="domain" description="PTS EIIC type-1" evidence="10">
    <location>
        <begin position="9"/>
        <end position="397"/>
    </location>
</feature>
<proteinExistence type="predicted"/>
<dbReference type="GO" id="GO:0009401">
    <property type="term" value="P:phosphoenolpyruvate-dependent sugar phosphotransferase system"/>
    <property type="evidence" value="ECO:0007669"/>
    <property type="project" value="UniProtKB-KW"/>
</dbReference>
<gene>
    <name evidence="11" type="ORF">CAQU_07320</name>
</gene>
<dbReference type="AlphaFoldDB" id="A0A1L7CGM2"/>
<reference evidence="11 12" key="1">
    <citation type="submission" date="2014-08" db="EMBL/GenBank/DDBJ databases">
        <title>Complete genome sequence of Corynebacterium aquilae S-613T(T) (=DSM 44791(T)), isolated from the choana of a healthy golden eagle.</title>
        <authorList>
            <person name="Ruckert C."/>
            <person name="Albersmeier A."/>
            <person name="Winkler A."/>
            <person name="Kalinowski J."/>
        </authorList>
    </citation>
    <scope>NUCLEOTIDE SEQUENCE [LARGE SCALE GENOMIC DNA]</scope>
    <source>
        <strain evidence="11 12">S-613</strain>
    </source>
</reference>
<feature type="transmembrane region" description="Helical" evidence="9">
    <location>
        <begin position="288"/>
        <end position="305"/>
    </location>
</feature>
<dbReference type="GO" id="GO:0090563">
    <property type="term" value="F:protein-phosphocysteine-sugar phosphotransferase activity"/>
    <property type="evidence" value="ECO:0007669"/>
    <property type="project" value="TreeGrafter"/>
</dbReference>
<evidence type="ECO:0000256" key="7">
    <source>
        <dbReference type="ARBA" id="ARBA00022989"/>
    </source>
</evidence>
<dbReference type="InterPro" id="IPR013013">
    <property type="entry name" value="PTS_EIIC_1"/>
</dbReference>
<keyword evidence="5" id="KW-0598">Phosphotransferase system</keyword>
<evidence type="ECO:0000256" key="1">
    <source>
        <dbReference type="ARBA" id="ARBA00004651"/>
    </source>
</evidence>
<name>A0A1L7CGM2_9CORY</name>
<keyword evidence="4" id="KW-0762">Sugar transport</keyword>
<keyword evidence="7 9" id="KW-1133">Transmembrane helix</keyword>
<dbReference type="PROSITE" id="PS51103">
    <property type="entry name" value="PTS_EIIC_TYPE_1"/>
    <property type="match status" value="1"/>
</dbReference>
<comment type="subcellular location">
    <subcellularLocation>
        <location evidence="1">Cell membrane</location>
        <topology evidence="1">Multi-pass membrane protein</topology>
    </subcellularLocation>
</comment>
<evidence type="ECO:0000256" key="2">
    <source>
        <dbReference type="ARBA" id="ARBA00022448"/>
    </source>
</evidence>
<dbReference type="GO" id="GO:0005886">
    <property type="term" value="C:plasma membrane"/>
    <property type="evidence" value="ECO:0007669"/>
    <property type="project" value="UniProtKB-SubCell"/>
</dbReference>
<dbReference type="InterPro" id="IPR003352">
    <property type="entry name" value="PTS_EIIC"/>
</dbReference>
<dbReference type="PANTHER" id="PTHR30009:SF4">
    <property type="entry name" value="PTS SYSTEM N-ACETYLGLUCOSAMINE-SPECIFIC EIICBA COMPONENT"/>
    <property type="match status" value="1"/>
</dbReference>
<dbReference type="STRING" id="1431546.CAQU_07320"/>
<dbReference type="GO" id="GO:0015764">
    <property type="term" value="P:N-acetylglucosamine transport"/>
    <property type="evidence" value="ECO:0007669"/>
    <property type="project" value="TreeGrafter"/>
</dbReference>
<evidence type="ECO:0000313" key="11">
    <source>
        <dbReference type="EMBL" id="APT84903.1"/>
    </source>
</evidence>
<protein>
    <submittedName>
        <fullName evidence="11">PTS N-acetylglucosamine transporter subunit IIBC</fullName>
    </submittedName>
</protein>
<dbReference type="Proteomes" id="UP000185478">
    <property type="component" value="Chromosome"/>
</dbReference>
<evidence type="ECO:0000256" key="4">
    <source>
        <dbReference type="ARBA" id="ARBA00022597"/>
    </source>
</evidence>
<keyword evidence="6 9" id="KW-0812">Transmembrane</keyword>
<dbReference type="KEGG" id="caqu:CAQU_07320"/>
<feature type="transmembrane region" description="Helical" evidence="9">
    <location>
        <begin position="255"/>
        <end position="276"/>
    </location>
</feature>
<dbReference type="GO" id="GO:0008982">
    <property type="term" value="F:protein-N(PI)-phosphohistidine-sugar phosphotransferase activity"/>
    <property type="evidence" value="ECO:0007669"/>
    <property type="project" value="InterPro"/>
</dbReference>
<feature type="transmembrane region" description="Helical" evidence="9">
    <location>
        <begin position="21"/>
        <end position="40"/>
    </location>
</feature>
<evidence type="ECO:0000256" key="8">
    <source>
        <dbReference type="ARBA" id="ARBA00023136"/>
    </source>
</evidence>
<dbReference type="RefSeq" id="WP_075726460.1">
    <property type="nucleotide sequence ID" value="NZ_CP009245.1"/>
</dbReference>